<reference evidence="2 3" key="1">
    <citation type="submission" date="2024-05" db="EMBL/GenBank/DDBJ databases">
        <title>Haplotype-resolved chromosome-level genome assembly of Huyou (Citrus changshanensis).</title>
        <authorList>
            <person name="Miao C."/>
            <person name="Chen W."/>
            <person name="Wu Y."/>
            <person name="Wang L."/>
            <person name="Zhao S."/>
            <person name="Grierson D."/>
            <person name="Xu C."/>
            <person name="Chen K."/>
        </authorList>
    </citation>
    <scope>NUCLEOTIDE SEQUENCE [LARGE SCALE GENOMIC DNA]</scope>
    <source>
        <strain evidence="2">01-14</strain>
        <tissue evidence="2">Leaf</tissue>
    </source>
</reference>
<dbReference type="AlphaFoldDB" id="A0AAP0LXR7"/>
<dbReference type="Proteomes" id="UP001428341">
    <property type="component" value="Unassembled WGS sequence"/>
</dbReference>
<evidence type="ECO:0000313" key="3">
    <source>
        <dbReference type="Proteomes" id="UP001428341"/>
    </source>
</evidence>
<feature type="transmembrane region" description="Helical" evidence="1">
    <location>
        <begin position="20"/>
        <end position="43"/>
    </location>
</feature>
<evidence type="ECO:0000313" key="2">
    <source>
        <dbReference type="EMBL" id="KAK9187827.1"/>
    </source>
</evidence>
<accession>A0AAP0LXR7</accession>
<protein>
    <submittedName>
        <fullName evidence="2">Uncharacterized protein</fullName>
    </submittedName>
</protein>
<keyword evidence="1" id="KW-1133">Transmembrane helix</keyword>
<name>A0AAP0LXR7_9ROSI</name>
<keyword evidence="3" id="KW-1185">Reference proteome</keyword>
<comment type="caution">
    <text evidence="2">The sequence shown here is derived from an EMBL/GenBank/DDBJ whole genome shotgun (WGS) entry which is preliminary data.</text>
</comment>
<feature type="transmembrane region" description="Helical" evidence="1">
    <location>
        <begin position="55"/>
        <end position="73"/>
    </location>
</feature>
<keyword evidence="1" id="KW-0812">Transmembrane</keyword>
<organism evidence="2 3">
    <name type="scientific">Citrus x changshan-huyou</name>
    <dbReference type="NCBI Taxonomy" id="2935761"/>
    <lineage>
        <taxon>Eukaryota</taxon>
        <taxon>Viridiplantae</taxon>
        <taxon>Streptophyta</taxon>
        <taxon>Embryophyta</taxon>
        <taxon>Tracheophyta</taxon>
        <taxon>Spermatophyta</taxon>
        <taxon>Magnoliopsida</taxon>
        <taxon>eudicotyledons</taxon>
        <taxon>Gunneridae</taxon>
        <taxon>Pentapetalae</taxon>
        <taxon>rosids</taxon>
        <taxon>malvids</taxon>
        <taxon>Sapindales</taxon>
        <taxon>Rutaceae</taxon>
        <taxon>Aurantioideae</taxon>
        <taxon>Citrus</taxon>
    </lineage>
</organism>
<evidence type="ECO:0000256" key="1">
    <source>
        <dbReference type="SAM" id="Phobius"/>
    </source>
</evidence>
<sequence>MSNATPVHSSFVNFHEFLTYIIDFIIITLEFAFCFMILEILLYCRYYVFGKISTVYPFFLTFLKIHNSFFFNWNPPKVIFYFTFPLPFGIR</sequence>
<dbReference type="EMBL" id="JBCGBO010000007">
    <property type="protein sequence ID" value="KAK9187827.1"/>
    <property type="molecule type" value="Genomic_DNA"/>
</dbReference>
<proteinExistence type="predicted"/>
<gene>
    <name evidence="2" type="ORF">WN944_019226</name>
</gene>
<keyword evidence="1" id="KW-0472">Membrane</keyword>